<feature type="compositionally biased region" description="Basic and acidic residues" evidence="1">
    <location>
        <begin position="74"/>
        <end position="87"/>
    </location>
</feature>
<gene>
    <name evidence="3" type="ORF">OKA104_LOCUS32681</name>
    <name evidence="2" type="ORF">VCS650_LOCUS14234</name>
</gene>
<dbReference type="EMBL" id="CAJNON010000118">
    <property type="protein sequence ID" value="CAF0991684.1"/>
    <property type="molecule type" value="Genomic_DNA"/>
</dbReference>
<accession>A0A814G1Z6</accession>
<proteinExistence type="predicted"/>
<dbReference type="EMBL" id="CAJOAY010003979">
    <property type="protein sequence ID" value="CAF4049318.1"/>
    <property type="molecule type" value="Genomic_DNA"/>
</dbReference>
<dbReference type="Proteomes" id="UP000663891">
    <property type="component" value="Unassembled WGS sequence"/>
</dbReference>
<evidence type="ECO:0000313" key="4">
    <source>
        <dbReference type="Proteomes" id="UP000663891"/>
    </source>
</evidence>
<evidence type="ECO:0000313" key="2">
    <source>
        <dbReference type="EMBL" id="CAF0991684.1"/>
    </source>
</evidence>
<feature type="region of interest" description="Disordered" evidence="1">
    <location>
        <begin position="25"/>
        <end position="87"/>
    </location>
</feature>
<evidence type="ECO:0000313" key="3">
    <source>
        <dbReference type="EMBL" id="CAF4049318.1"/>
    </source>
</evidence>
<name>A0A814G1Z6_9BILA</name>
<reference evidence="2" key="1">
    <citation type="submission" date="2021-02" db="EMBL/GenBank/DDBJ databases">
        <authorList>
            <person name="Nowell W R."/>
        </authorList>
    </citation>
    <scope>NUCLEOTIDE SEQUENCE</scope>
</reference>
<evidence type="ECO:0000256" key="1">
    <source>
        <dbReference type="SAM" id="MobiDB-lite"/>
    </source>
</evidence>
<organism evidence="2 4">
    <name type="scientific">Adineta steineri</name>
    <dbReference type="NCBI Taxonomy" id="433720"/>
    <lineage>
        <taxon>Eukaryota</taxon>
        <taxon>Metazoa</taxon>
        <taxon>Spiralia</taxon>
        <taxon>Gnathifera</taxon>
        <taxon>Rotifera</taxon>
        <taxon>Eurotatoria</taxon>
        <taxon>Bdelloidea</taxon>
        <taxon>Adinetida</taxon>
        <taxon>Adinetidae</taxon>
        <taxon>Adineta</taxon>
    </lineage>
</organism>
<feature type="compositionally biased region" description="Polar residues" evidence="1">
    <location>
        <begin position="25"/>
        <end position="40"/>
    </location>
</feature>
<protein>
    <submittedName>
        <fullName evidence="2">Uncharacterized protein</fullName>
    </submittedName>
</protein>
<dbReference type="Proteomes" id="UP000663881">
    <property type="component" value="Unassembled WGS sequence"/>
</dbReference>
<comment type="caution">
    <text evidence="2">The sequence shown here is derived from an EMBL/GenBank/DDBJ whole genome shotgun (WGS) entry which is preliminary data.</text>
</comment>
<dbReference type="AlphaFoldDB" id="A0A814G1Z6"/>
<sequence>MDLPSNSINVSPFPSVKITHTSSIPNFQVSSPTVSHSSLPDNLHELPLDHLSIPKPSQSAGISPPDRSASLESSSHHSSADDVVPELKKFDATNNKMTRMRSKVVIDEEDLQRKVQQILNGPDVQRQIRASMSVGPGGFDFTSKINLHRNKSIFKEQKPLSYQYITE</sequence>